<evidence type="ECO:0000313" key="1">
    <source>
        <dbReference type="EMBL" id="KAI8429732.1"/>
    </source>
</evidence>
<reference evidence="1 2" key="1">
    <citation type="journal article" date="2022" name="Genome Biol. Evol.">
        <title>The Spruce Budworm Genome: Reconstructing the Evolutionary History of Antifreeze Proteins.</title>
        <authorList>
            <person name="Beliveau C."/>
            <person name="Gagne P."/>
            <person name="Picq S."/>
            <person name="Vernygora O."/>
            <person name="Keeling C.I."/>
            <person name="Pinkney K."/>
            <person name="Doucet D."/>
            <person name="Wen F."/>
            <person name="Johnston J.S."/>
            <person name="Maaroufi H."/>
            <person name="Boyle B."/>
            <person name="Laroche J."/>
            <person name="Dewar K."/>
            <person name="Juretic N."/>
            <person name="Blackburn G."/>
            <person name="Nisole A."/>
            <person name="Brunet B."/>
            <person name="Brandao M."/>
            <person name="Lumley L."/>
            <person name="Duan J."/>
            <person name="Quan G."/>
            <person name="Lucarotti C.J."/>
            <person name="Roe A.D."/>
            <person name="Sperling F.A.H."/>
            <person name="Levesque R.C."/>
            <person name="Cusson M."/>
        </authorList>
    </citation>
    <scope>NUCLEOTIDE SEQUENCE [LARGE SCALE GENOMIC DNA]</scope>
    <source>
        <strain evidence="1">Glfc:IPQL:Cfum</strain>
    </source>
</reference>
<gene>
    <name evidence="1" type="ORF">MSG28_000287</name>
</gene>
<comment type="caution">
    <text evidence="1">The sequence shown here is derived from an EMBL/GenBank/DDBJ whole genome shotgun (WGS) entry which is preliminary data.</text>
</comment>
<proteinExistence type="predicted"/>
<organism evidence="1 2">
    <name type="scientific">Choristoneura fumiferana</name>
    <name type="common">Spruce budworm moth</name>
    <name type="synonym">Archips fumiferana</name>
    <dbReference type="NCBI Taxonomy" id="7141"/>
    <lineage>
        <taxon>Eukaryota</taxon>
        <taxon>Metazoa</taxon>
        <taxon>Ecdysozoa</taxon>
        <taxon>Arthropoda</taxon>
        <taxon>Hexapoda</taxon>
        <taxon>Insecta</taxon>
        <taxon>Pterygota</taxon>
        <taxon>Neoptera</taxon>
        <taxon>Endopterygota</taxon>
        <taxon>Lepidoptera</taxon>
        <taxon>Glossata</taxon>
        <taxon>Ditrysia</taxon>
        <taxon>Tortricoidea</taxon>
        <taxon>Tortricidae</taxon>
        <taxon>Tortricinae</taxon>
        <taxon>Choristoneura</taxon>
    </lineage>
</organism>
<name>A0ACC0JZW8_CHOFU</name>
<sequence length="131" mass="14350">MAKQLLNALTDMNTSSACCRIAMRDQPNFCMSFILVGLWTVAEGCVRNRVGKRARSDNAGDDAPVPPIDKELILTTMRFHILAASATVVQTVEQPARSNSFCGGLYSKLYMTLAPKPGSHSHELEEADYSK</sequence>
<keyword evidence="2" id="KW-1185">Reference proteome</keyword>
<dbReference type="EMBL" id="CM046131">
    <property type="protein sequence ID" value="KAI8429732.1"/>
    <property type="molecule type" value="Genomic_DNA"/>
</dbReference>
<accession>A0ACC0JZW8</accession>
<protein>
    <submittedName>
        <fullName evidence="1">Uncharacterized protein</fullName>
    </submittedName>
</protein>
<evidence type="ECO:0000313" key="2">
    <source>
        <dbReference type="Proteomes" id="UP001064048"/>
    </source>
</evidence>
<dbReference type="Proteomes" id="UP001064048">
    <property type="component" value="Chromosome Z"/>
</dbReference>